<evidence type="ECO:0000256" key="1">
    <source>
        <dbReference type="ARBA" id="ARBA00004177"/>
    </source>
</evidence>
<dbReference type="PANTHER" id="PTHR13673:SF0">
    <property type="entry name" value="VPS35 ENDOSOMAL PROTEIN-SORTING FACTOR-LIKE"/>
    <property type="match status" value="1"/>
</dbReference>
<sequence>MAAPQSAILNWNLRPRNYEAEEREAAVAFSVSAIDPLGEAPTAKSAAPTADPLESDDPLSLLSKTTRPAGQEKEKDPDMLPGEELVPYLTVRHLSKFAEKDTPSDRFSLRLEQLDDQDAKAPDQILELTFQEVIDLAVQRRQEMIEAWGKDERVRTLKIVIQCCKLLTDVTFPPSTRAYSRWSPRVLDTFGRIVFERISVKAFERPNPGRFRPDEVNDGARETCRNWFYKIASIREMLPRLFIELALCRSYCFLTRDPFPAVMARLSATIRGWAIPHRRLCTRLLDTKGDGGVPQEESLFMQNFTDFAQVLPTINCEQRKKEMTAIHVDFGKYLRVYSPAVQSMLYGVFRSSRGKARLGDLLETVVQAANPPDPLMINHLIELAPADEVASLSPRLVQLIRDDPLAQPYLTQQEGVAYSYSVAMLPVPSTTWHNPFCPAKLYAQLGSQLSQCSQAPERPLALLREVWMVVTEIPVCEHYMEVAEAWIEYTIRWCTPLLGLAGLCVVGFWGGWLMLCWIEETTLSTHPLAHVPFGGSWGWMLLCWIELGLGAGFCSAGPDKETLILLTNAEQHLSIDRAYEKLAGPLESLILKAVRTHPTTAHLLAMDPFLQLYHMLPTKVAATVATTILGAFGKSVPKPIFPRGSSEATSDLVVIHAFFEIAKRAVDTIDSTSPESERAQIGNLLVKFIGKVDCGKDVEQVSPPALSTCPFPLCPCICVYSFQTHHHLSSTPVWAQHLNFLVDCRRAFQAFDGVQQQLCLAVNALAMKVLRLAGGRHNKRTSTFVKATLAYLHVTIPSVAGVMDRIRLFLGAADTALANGMVAQADTFLRMALTLVAEVPPVTGARDGGTLLELLNAITAFMVVMPGHPTSGPLYLFKAMQTLITEYAWSEHGSGRGQALVAMVVALGAMAQRRLPVHYKNGACLQEGERGWNLSDLTRSRPEVDMDSNDSLYQQEAAYLEEVQQLLGALVATILQEIERLGKDQAPEHQRHQALLCIQTVEALLQMATLTPPVAELALKLVTLACRGAQVSPQPHPKRGHRIVRTDTGAQVLLHDESAVPTVAPVSIAEGDYTVANDMSLLTQRVASLFAALRTRAEKDKETAPLWHDVYTRLLSR</sequence>
<gene>
    <name evidence="7" type="ORF">PAPYR_9680</name>
</gene>
<comment type="caution">
    <text evidence="7">The sequence shown here is derived from an EMBL/GenBank/DDBJ whole genome shotgun (WGS) entry which is preliminary data.</text>
</comment>
<evidence type="ECO:0000256" key="2">
    <source>
        <dbReference type="ARBA" id="ARBA00010704"/>
    </source>
</evidence>
<dbReference type="InterPro" id="IPR029705">
    <property type="entry name" value="VPS35L"/>
</dbReference>
<keyword evidence="4" id="KW-0967">Endosome</keyword>
<evidence type="ECO:0000256" key="3">
    <source>
        <dbReference type="ARBA" id="ARBA00022448"/>
    </source>
</evidence>
<dbReference type="Proteomes" id="UP001141327">
    <property type="component" value="Unassembled WGS sequence"/>
</dbReference>
<protein>
    <submittedName>
        <fullName evidence="7">UPF0505 protein C16orf62</fullName>
    </submittedName>
</protein>
<proteinExistence type="inferred from homology"/>
<comment type="similarity">
    <text evidence="2">Belongs to the VPS35L family.</text>
</comment>
<keyword evidence="3" id="KW-0813">Transport</keyword>
<evidence type="ECO:0000256" key="4">
    <source>
        <dbReference type="ARBA" id="ARBA00022753"/>
    </source>
</evidence>
<evidence type="ECO:0000313" key="7">
    <source>
        <dbReference type="EMBL" id="KAJ4455392.1"/>
    </source>
</evidence>
<dbReference type="PANTHER" id="PTHR13673">
    <property type="entry name" value="ESOPHAGEAL CANCER ASSOCIATED PROTEIN"/>
    <property type="match status" value="1"/>
</dbReference>
<evidence type="ECO:0000256" key="6">
    <source>
        <dbReference type="SAM" id="MobiDB-lite"/>
    </source>
</evidence>
<dbReference type="EMBL" id="JAPMOS010000109">
    <property type="protein sequence ID" value="KAJ4455392.1"/>
    <property type="molecule type" value="Genomic_DNA"/>
</dbReference>
<reference evidence="7" key="1">
    <citation type="journal article" date="2022" name="bioRxiv">
        <title>Genomics of Preaxostyla Flagellates Illuminates Evolutionary Transitions and the Path Towards Mitochondrial Loss.</title>
        <authorList>
            <person name="Novak L.V.F."/>
            <person name="Treitli S.C."/>
            <person name="Pyrih J."/>
            <person name="Halakuc P."/>
            <person name="Pipaliya S.V."/>
            <person name="Vacek V."/>
            <person name="Brzon O."/>
            <person name="Soukal P."/>
            <person name="Eme L."/>
            <person name="Dacks J.B."/>
            <person name="Karnkowska A."/>
            <person name="Elias M."/>
            <person name="Hampl V."/>
        </authorList>
    </citation>
    <scope>NUCLEOTIDE SEQUENCE</scope>
    <source>
        <strain evidence="7">RCP-MX</strain>
    </source>
</reference>
<keyword evidence="8" id="KW-1185">Reference proteome</keyword>
<name>A0ABQ8UAL4_9EUKA</name>
<feature type="region of interest" description="Disordered" evidence="6">
    <location>
        <begin position="39"/>
        <end position="81"/>
    </location>
</feature>
<evidence type="ECO:0000256" key="5">
    <source>
        <dbReference type="ARBA" id="ARBA00022927"/>
    </source>
</evidence>
<comment type="subcellular location">
    <subcellularLocation>
        <location evidence="1">Endosome</location>
    </subcellularLocation>
</comment>
<evidence type="ECO:0000313" key="8">
    <source>
        <dbReference type="Proteomes" id="UP001141327"/>
    </source>
</evidence>
<organism evidence="7 8">
    <name type="scientific">Paratrimastix pyriformis</name>
    <dbReference type="NCBI Taxonomy" id="342808"/>
    <lineage>
        <taxon>Eukaryota</taxon>
        <taxon>Metamonada</taxon>
        <taxon>Preaxostyla</taxon>
        <taxon>Paratrimastigidae</taxon>
        <taxon>Paratrimastix</taxon>
    </lineage>
</organism>
<keyword evidence="5" id="KW-0653">Protein transport</keyword>
<accession>A0ABQ8UAL4</accession>